<accession>A0AAV5DH76</accession>
<comment type="caution">
    <text evidence="3">The sequence shown here is derived from an EMBL/GenBank/DDBJ whole genome shotgun (WGS) entry which is preliminary data.</text>
</comment>
<organism evidence="3 4">
    <name type="scientific">Eleusine coracana subsp. coracana</name>
    <dbReference type="NCBI Taxonomy" id="191504"/>
    <lineage>
        <taxon>Eukaryota</taxon>
        <taxon>Viridiplantae</taxon>
        <taxon>Streptophyta</taxon>
        <taxon>Embryophyta</taxon>
        <taxon>Tracheophyta</taxon>
        <taxon>Spermatophyta</taxon>
        <taxon>Magnoliopsida</taxon>
        <taxon>Liliopsida</taxon>
        <taxon>Poales</taxon>
        <taxon>Poaceae</taxon>
        <taxon>PACMAD clade</taxon>
        <taxon>Chloridoideae</taxon>
        <taxon>Cynodonteae</taxon>
        <taxon>Eleusininae</taxon>
        <taxon>Eleusine</taxon>
    </lineage>
</organism>
<dbReference type="Proteomes" id="UP001054889">
    <property type="component" value="Unassembled WGS sequence"/>
</dbReference>
<proteinExistence type="predicted"/>
<dbReference type="Pfam" id="PF07197">
    <property type="entry name" value="DUF1409"/>
    <property type="match status" value="1"/>
</dbReference>
<gene>
    <name evidence="3" type="primary">ga27644</name>
    <name evidence="3" type="ORF">PR202_ga27644</name>
</gene>
<dbReference type="AlphaFoldDB" id="A0AAV5DH76"/>
<keyword evidence="1" id="KW-0175">Coiled coil</keyword>
<evidence type="ECO:0000256" key="1">
    <source>
        <dbReference type="SAM" id="Coils"/>
    </source>
</evidence>
<dbReference type="EMBL" id="BQKI01000016">
    <property type="protein sequence ID" value="GJN09622.1"/>
    <property type="molecule type" value="Genomic_DNA"/>
</dbReference>
<dbReference type="InterPro" id="IPR010811">
    <property type="entry name" value="DUF1409"/>
</dbReference>
<evidence type="ECO:0000259" key="2">
    <source>
        <dbReference type="Pfam" id="PF07197"/>
    </source>
</evidence>
<reference evidence="3" key="2">
    <citation type="submission" date="2021-12" db="EMBL/GenBank/DDBJ databases">
        <title>Resequencing data analysis of finger millet.</title>
        <authorList>
            <person name="Hatakeyama M."/>
            <person name="Aluri S."/>
            <person name="Balachadran M.T."/>
            <person name="Sivarajan S.R."/>
            <person name="Poveda L."/>
            <person name="Shimizu-Inatsugi R."/>
            <person name="Schlapbach R."/>
            <person name="Sreeman S.M."/>
            <person name="Shimizu K.K."/>
        </authorList>
    </citation>
    <scope>NUCLEOTIDE SEQUENCE</scope>
</reference>
<feature type="domain" description="DUF1409" evidence="2">
    <location>
        <begin position="2"/>
        <end position="45"/>
    </location>
</feature>
<keyword evidence="4" id="KW-1185">Reference proteome</keyword>
<evidence type="ECO:0000313" key="4">
    <source>
        <dbReference type="Proteomes" id="UP001054889"/>
    </source>
</evidence>
<evidence type="ECO:0000313" key="3">
    <source>
        <dbReference type="EMBL" id="GJN09622.1"/>
    </source>
</evidence>
<protein>
    <recommendedName>
        <fullName evidence="2">DUF1409 domain-containing protein</fullName>
    </recommendedName>
</protein>
<reference evidence="3" key="1">
    <citation type="journal article" date="2018" name="DNA Res.">
        <title>Multiple hybrid de novo genome assembly of finger millet, an orphan allotetraploid crop.</title>
        <authorList>
            <person name="Hatakeyama M."/>
            <person name="Aluri S."/>
            <person name="Balachadran M.T."/>
            <person name="Sivarajan S.R."/>
            <person name="Patrignani A."/>
            <person name="Gruter S."/>
            <person name="Poveda L."/>
            <person name="Shimizu-Inatsugi R."/>
            <person name="Baeten J."/>
            <person name="Francoijs K.J."/>
            <person name="Nataraja K.N."/>
            <person name="Reddy Y.A.N."/>
            <person name="Phadnis S."/>
            <person name="Ravikumar R.L."/>
            <person name="Schlapbach R."/>
            <person name="Sreeman S.M."/>
            <person name="Shimizu K.K."/>
        </authorList>
    </citation>
    <scope>NUCLEOTIDE SEQUENCE</scope>
</reference>
<name>A0AAV5DH76_ELECO</name>
<sequence>MIPIERLVLDAGPIRARYLDVTGYLPVGLVSMLQPVAYIVFHQLEVLGTQARIERRSAQRSQAEAADKKAAEEQSKYAALVSKSADLETRLEGLRKERDELQSALEAKIKDIADVEALSLEHQRKSGRRRT</sequence>
<feature type="coiled-coil region" evidence="1">
    <location>
        <begin position="77"/>
        <end position="118"/>
    </location>
</feature>